<dbReference type="PANTHER" id="PTHR10755">
    <property type="entry name" value="COPROPORPHYRINOGEN III OXIDASE, MITOCHONDRIAL"/>
    <property type="match status" value="1"/>
</dbReference>
<feature type="compositionally biased region" description="Basic and acidic residues" evidence="7">
    <location>
        <begin position="78"/>
        <end position="101"/>
    </location>
</feature>
<sequence>MAERENEKANARLSPVRLSWTRVATSQCRAYSATSEGHSANKSLLSAKALTALTTVATVAAFWSQLPAAKQVECEAPASKKKEDKKASKTAEADQKRKLDGLTENSPMRLRMEAFNKRLQAEITTRIEQLDGQGKFQMDQWNRAEGGDGISMVMQDGQVFEKA</sequence>
<comment type="subunit">
    <text evidence="3">Homodimer.</text>
</comment>
<evidence type="ECO:0000256" key="3">
    <source>
        <dbReference type="ARBA" id="ARBA00011738"/>
    </source>
</evidence>
<evidence type="ECO:0000256" key="6">
    <source>
        <dbReference type="ARBA" id="ARBA00023244"/>
    </source>
</evidence>
<feature type="non-terminal residue" evidence="8">
    <location>
        <position position="1"/>
    </location>
</feature>
<accession>A0A9P6ISN8</accession>
<comment type="caution">
    <text evidence="8">The sequence shown here is derived from an EMBL/GenBank/DDBJ whole genome shotgun (WGS) entry which is preliminary data.</text>
</comment>
<gene>
    <name evidence="8" type="primary">HEM13_1</name>
    <name evidence="8" type="ORF">BGZ65_009767</name>
</gene>
<dbReference type="GO" id="GO:0005737">
    <property type="term" value="C:cytoplasm"/>
    <property type="evidence" value="ECO:0007669"/>
    <property type="project" value="TreeGrafter"/>
</dbReference>
<comment type="pathway">
    <text evidence="1">Porphyrin-containing compound metabolism; protoporphyrin-IX biosynthesis; protoporphyrinogen-IX from coproporphyrinogen-III (O2 route): step 1/1.</text>
</comment>
<dbReference type="Pfam" id="PF01218">
    <property type="entry name" value="Coprogen_oxidas"/>
    <property type="match status" value="1"/>
</dbReference>
<dbReference type="EC" id="1.3.3.3" evidence="4"/>
<dbReference type="OrthoDB" id="15318at2759"/>
<evidence type="ECO:0000256" key="7">
    <source>
        <dbReference type="SAM" id="MobiDB-lite"/>
    </source>
</evidence>
<dbReference type="EMBL" id="JAAAHW010007771">
    <property type="protein sequence ID" value="KAF9946395.1"/>
    <property type="molecule type" value="Genomic_DNA"/>
</dbReference>
<keyword evidence="9" id="KW-1185">Reference proteome</keyword>
<evidence type="ECO:0000256" key="1">
    <source>
        <dbReference type="ARBA" id="ARBA00005168"/>
    </source>
</evidence>
<keyword evidence="6" id="KW-0627">Porphyrin biosynthesis</keyword>
<dbReference type="Proteomes" id="UP000749646">
    <property type="component" value="Unassembled WGS sequence"/>
</dbReference>
<evidence type="ECO:0000313" key="9">
    <source>
        <dbReference type="Proteomes" id="UP000749646"/>
    </source>
</evidence>
<dbReference type="GO" id="GO:0006782">
    <property type="term" value="P:protoporphyrinogen IX biosynthetic process"/>
    <property type="evidence" value="ECO:0007669"/>
    <property type="project" value="TreeGrafter"/>
</dbReference>
<evidence type="ECO:0000313" key="8">
    <source>
        <dbReference type="EMBL" id="KAF9946395.1"/>
    </source>
</evidence>
<dbReference type="AlphaFoldDB" id="A0A9P6ISN8"/>
<name>A0A9P6ISN8_9FUNG</name>
<dbReference type="InterPro" id="IPR036406">
    <property type="entry name" value="Coprogen_oxidase_aer_sf"/>
</dbReference>
<feature type="region of interest" description="Disordered" evidence="7">
    <location>
        <begin position="73"/>
        <end position="107"/>
    </location>
</feature>
<evidence type="ECO:0000256" key="4">
    <source>
        <dbReference type="ARBA" id="ARBA00012869"/>
    </source>
</evidence>
<dbReference type="GO" id="GO:0004109">
    <property type="term" value="F:coproporphyrinogen oxidase activity"/>
    <property type="evidence" value="ECO:0007669"/>
    <property type="project" value="UniProtKB-EC"/>
</dbReference>
<comment type="similarity">
    <text evidence="2">Belongs to the aerobic coproporphyrinogen-III oxidase family.</text>
</comment>
<organism evidence="8 9">
    <name type="scientific">Modicella reniformis</name>
    <dbReference type="NCBI Taxonomy" id="1440133"/>
    <lineage>
        <taxon>Eukaryota</taxon>
        <taxon>Fungi</taxon>
        <taxon>Fungi incertae sedis</taxon>
        <taxon>Mucoromycota</taxon>
        <taxon>Mortierellomycotina</taxon>
        <taxon>Mortierellomycetes</taxon>
        <taxon>Mortierellales</taxon>
        <taxon>Mortierellaceae</taxon>
        <taxon>Modicella</taxon>
    </lineage>
</organism>
<dbReference type="PANTHER" id="PTHR10755:SF0">
    <property type="entry name" value="OXYGEN-DEPENDENT COPROPORPHYRINOGEN-III OXIDASE, MITOCHONDRIAL"/>
    <property type="match status" value="1"/>
</dbReference>
<dbReference type="InterPro" id="IPR001260">
    <property type="entry name" value="Coprogen_oxidase_aer"/>
</dbReference>
<proteinExistence type="inferred from homology"/>
<keyword evidence="5" id="KW-0560">Oxidoreductase</keyword>
<dbReference type="SUPFAM" id="SSF102886">
    <property type="entry name" value="Coproporphyrinogen III oxidase"/>
    <property type="match status" value="1"/>
</dbReference>
<protein>
    <recommendedName>
        <fullName evidence="4">coproporphyrinogen oxidase</fullName>
        <ecNumber evidence="4">1.3.3.3</ecNumber>
    </recommendedName>
</protein>
<evidence type="ECO:0000256" key="2">
    <source>
        <dbReference type="ARBA" id="ARBA00010644"/>
    </source>
</evidence>
<evidence type="ECO:0000256" key="5">
    <source>
        <dbReference type="ARBA" id="ARBA00023002"/>
    </source>
</evidence>
<dbReference type="PRINTS" id="PR00073">
    <property type="entry name" value="COPRGNOXDASE"/>
</dbReference>
<reference evidence="8" key="1">
    <citation type="journal article" date="2020" name="Fungal Divers.">
        <title>Resolving the Mortierellaceae phylogeny through synthesis of multi-gene phylogenetics and phylogenomics.</title>
        <authorList>
            <person name="Vandepol N."/>
            <person name="Liber J."/>
            <person name="Desiro A."/>
            <person name="Na H."/>
            <person name="Kennedy M."/>
            <person name="Barry K."/>
            <person name="Grigoriev I.V."/>
            <person name="Miller A.N."/>
            <person name="O'Donnell K."/>
            <person name="Stajich J.E."/>
            <person name="Bonito G."/>
        </authorList>
    </citation>
    <scope>NUCLEOTIDE SEQUENCE</scope>
    <source>
        <strain evidence="8">MES-2147</strain>
    </source>
</reference>
<dbReference type="Gene3D" id="3.40.1500.10">
    <property type="entry name" value="Coproporphyrinogen III oxidase, aerobic"/>
    <property type="match status" value="1"/>
</dbReference>